<dbReference type="Proteomes" id="UP000681722">
    <property type="component" value="Unassembled WGS sequence"/>
</dbReference>
<proteinExistence type="predicted"/>
<comment type="caution">
    <text evidence="1">The sequence shown here is derived from an EMBL/GenBank/DDBJ whole genome shotgun (WGS) entry which is preliminary data.</text>
</comment>
<dbReference type="AlphaFoldDB" id="A0A814VRC6"/>
<protein>
    <submittedName>
        <fullName evidence="1">Uncharacterized protein</fullName>
    </submittedName>
</protein>
<reference evidence="1" key="1">
    <citation type="submission" date="2021-02" db="EMBL/GenBank/DDBJ databases">
        <authorList>
            <person name="Nowell W R."/>
        </authorList>
    </citation>
    <scope>NUCLEOTIDE SEQUENCE</scope>
</reference>
<keyword evidence="3" id="KW-1185">Reference proteome</keyword>
<dbReference type="Gene3D" id="1.25.40.10">
    <property type="entry name" value="Tetratricopeptide repeat domain"/>
    <property type="match status" value="1"/>
</dbReference>
<dbReference type="InterPro" id="IPR011990">
    <property type="entry name" value="TPR-like_helical_dom_sf"/>
</dbReference>
<dbReference type="EMBL" id="CAJNOQ010008236">
    <property type="protein sequence ID" value="CAF1191789.1"/>
    <property type="molecule type" value="Genomic_DNA"/>
</dbReference>
<organism evidence="1 3">
    <name type="scientific">Didymodactylos carnosus</name>
    <dbReference type="NCBI Taxonomy" id="1234261"/>
    <lineage>
        <taxon>Eukaryota</taxon>
        <taxon>Metazoa</taxon>
        <taxon>Spiralia</taxon>
        <taxon>Gnathifera</taxon>
        <taxon>Rotifera</taxon>
        <taxon>Eurotatoria</taxon>
        <taxon>Bdelloidea</taxon>
        <taxon>Philodinida</taxon>
        <taxon>Philodinidae</taxon>
        <taxon>Didymodactylos</taxon>
    </lineage>
</organism>
<evidence type="ECO:0000313" key="2">
    <source>
        <dbReference type="EMBL" id="CAF3956092.1"/>
    </source>
</evidence>
<accession>A0A814VRC6</accession>
<sequence>MPDRALIHLTRAFKLRVILFSSEHPAGESLYYIGKARAVNKSFKEALKCLADALFIFETKLSPECRQAEDTLAEIRTVEEAMLSHP</sequence>
<dbReference type="EMBL" id="CAJOBC010008237">
    <property type="protein sequence ID" value="CAF3956092.1"/>
    <property type="molecule type" value="Genomic_DNA"/>
</dbReference>
<gene>
    <name evidence="1" type="ORF">GPM918_LOCUS23247</name>
    <name evidence="2" type="ORF">SRO942_LOCUS23246</name>
</gene>
<evidence type="ECO:0000313" key="3">
    <source>
        <dbReference type="Proteomes" id="UP000663829"/>
    </source>
</evidence>
<dbReference type="Proteomes" id="UP000663829">
    <property type="component" value="Unassembled WGS sequence"/>
</dbReference>
<evidence type="ECO:0000313" key="1">
    <source>
        <dbReference type="EMBL" id="CAF1191789.1"/>
    </source>
</evidence>
<name>A0A814VRC6_9BILA</name>